<dbReference type="RefSeq" id="WP_065536836.1">
    <property type="nucleotide sequence ID" value="NZ_CP016534.2"/>
</dbReference>
<keyword evidence="1" id="KW-1133">Transmembrane helix</keyword>
<name>A0ABN4RFV0_9BACL</name>
<evidence type="ECO:0000259" key="2">
    <source>
        <dbReference type="Pfam" id="PF18153"/>
    </source>
</evidence>
<gene>
    <name evidence="3" type="ORF">BBH88_11375</name>
</gene>
<protein>
    <recommendedName>
        <fullName evidence="2">CD-NTase-associated protein 15 domain-containing protein</fullName>
    </recommendedName>
</protein>
<evidence type="ECO:0000256" key="1">
    <source>
        <dbReference type="SAM" id="Phobius"/>
    </source>
</evidence>
<dbReference type="EMBL" id="CP016534">
    <property type="protein sequence ID" value="ANU10869.1"/>
    <property type="molecule type" value="Genomic_DNA"/>
</dbReference>
<reference evidence="3" key="1">
    <citation type="submission" date="2016-10" db="EMBL/GenBank/DDBJ databases">
        <authorList>
            <person name="See-Too W.S."/>
        </authorList>
    </citation>
    <scope>NUCLEOTIDE SEQUENCE</scope>
    <source>
        <strain evidence="3">DSM 14505</strain>
    </source>
</reference>
<feature type="domain" description="CD-NTase-associated protein 15" evidence="2">
    <location>
        <begin position="71"/>
        <end position="192"/>
    </location>
</feature>
<keyword evidence="1" id="KW-0812">Transmembrane</keyword>
<evidence type="ECO:0000313" key="4">
    <source>
        <dbReference type="Proteomes" id="UP000092661"/>
    </source>
</evidence>
<dbReference type="Proteomes" id="UP000092661">
    <property type="component" value="Chromosome"/>
</dbReference>
<organism evidence="3 4">
    <name type="scientific">Planococcus antarcticus DSM 14505</name>
    <dbReference type="NCBI Taxonomy" id="1185653"/>
    <lineage>
        <taxon>Bacteria</taxon>
        <taxon>Bacillati</taxon>
        <taxon>Bacillota</taxon>
        <taxon>Bacilli</taxon>
        <taxon>Bacillales</taxon>
        <taxon>Caryophanaceae</taxon>
        <taxon>Planococcus</taxon>
    </lineage>
</organism>
<feature type="transmembrane region" description="Helical" evidence="1">
    <location>
        <begin position="32"/>
        <end position="53"/>
    </location>
</feature>
<evidence type="ECO:0000313" key="3">
    <source>
        <dbReference type="EMBL" id="ANU10869.1"/>
    </source>
</evidence>
<dbReference type="Pfam" id="PF18153">
    <property type="entry name" value="Cap15_CD_rec"/>
    <property type="match status" value="1"/>
</dbReference>
<proteinExistence type="predicted"/>
<sequence>MYDKQLYSRTLLLLALAIFIIIWALKGKVFDISIVATALSAAGATLLIDKLIFKQLIWKLAPNFFYKWLTTIPFLGGKWEGHLYSNYIYPDTGMPGEPIPAKMEIFHEFESIHIRLETNKSYSSSNVSDISIDEGKQKYLCYLYGNDADKDREINPKHDGAVKLRIKHDGEIKLEGHYWTGRATTGKMEFKRTSKKNSHA</sequence>
<dbReference type="InterPro" id="IPR041208">
    <property type="entry name" value="Cap15"/>
</dbReference>
<keyword evidence="4" id="KW-1185">Reference proteome</keyword>
<feature type="transmembrane region" description="Helical" evidence="1">
    <location>
        <begin position="6"/>
        <end position="25"/>
    </location>
</feature>
<accession>A0ABN4RFV0</accession>
<keyword evidence="1" id="KW-0472">Membrane</keyword>